<feature type="region of interest" description="Disordered" evidence="1">
    <location>
        <begin position="385"/>
        <end position="546"/>
    </location>
</feature>
<feature type="compositionally biased region" description="Basic and acidic residues" evidence="1">
    <location>
        <begin position="656"/>
        <end position="685"/>
    </location>
</feature>
<feature type="compositionally biased region" description="Basic residues" evidence="1">
    <location>
        <begin position="637"/>
        <end position="650"/>
    </location>
</feature>
<feature type="compositionally biased region" description="Low complexity" evidence="1">
    <location>
        <begin position="686"/>
        <end position="695"/>
    </location>
</feature>
<feature type="compositionally biased region" description="Basic residues" evidence="1">
    <location>
        <begin position="139"/>
        <end position="152"/>
    </location>
</feature>
<feature type="compositionally biased region" description="Gly residues" evidence="1">
    <location>
        <begin position="696"/>
        <end position="711"/>
    </location>
</feature>
<gene>
    <name evidence="2" type="ORF">AVDCRST_MAG30-3465</name>
</gene>
<feature type="region of interest" description="Disordered" evidence="1">
    <location>
        <begin position="228"/>
        <end position="254"/>
    </location>
</feature>
<feature type="compositionally biased region" description="Basic and acidic residues" evidence="1">
    <location>
        <begin position="519"/>
        <end position="546"/>
    </location>
</feature>
<protein>
    <submittedName>
        <fullName evidence="2">Uncharacterized protein</fullName>
    </submittedName>
</protein>
<name>A0A6J4TMV7_9ACTN</name>
<evidence type="ECO:0000256" key="1">
    <source>
        <dbReference type="SAM" id="MobiDB-lite"/>
    </source>
</evidence>
<proteinExistence type="predicted"/>
<feature type="region of interest" description="Disordered" evidence="1">
    <location>
        <begin position="592"/>
        <end position="720"/>
    </location>
</feature>
<feature type="compositionally biased region" description="Basic residues" evidence="1">
    <location>
        <begin position="427"/>
        <end position="437"/>
    </location>
</feature>
<feature type="non-terminal residue" evidence="2">
    <location>
        <position position="720"/>
    </location>
</feature>
<organism evidence="2">
    <name type="scientific">uncultured Solirubrobacteraceae bacterium</name>
    <dbReference type="NCBI Taxonomy" id="1162706"/>
    <lineage>
        <taxon>Bacteria</taxon>
        <taxon>Bacillati</taxon>
        <taxon>Actinomycetota</taxon>
        <taxon>Thermoleophilia</taxon>
        <taxon>Solirubrobacterales</taxon>
        <taxon>Solirubrobacteraceae</taxon>
        <taxon>environmental samples</taxon>
    </lineage>
</organism>
<feature type="compositionally biased region" description="Basic residues" evidence="1">
    <location>
        <begin position="20"/>
        <end position="29"/>
    </location>
</feature>
<feature type="compositionally biased region" description="Basic and acidic residues" evidence="1">
    <location>
        <begin position="389"/>
        <end position="403"/>
    </location>
</feature>
<dbReference type="AlphaFoldDB" id="A0A6J4TMV7"/>
<accession>A0A6J4TMV7</accession>
<feature type="compositionally biased region" description="Low complexity" evidence="1">
    <location>
        <begin position="621"/>
        <end position="630"/>
    </location>
</feature>
<evidence type="ECO:0000313" key="2">
    <source>
        <dbReference type="EMBL" id="CAA9527390.1"/>
    </source>
</evidence>
<reference evidence="2" key="1">
    <citation type="submission" date="2020-02" db="EMBL/GenBank/DDBJ databases">
        <authorList>
            <person name="Meier V. D."/>
        </authorList>
    </citation>
    <scope>NUCLEOTIDE SEQUENCE</scope>
    <source>
        <strain evidence="2">AVDCRST_MAG30</strain>
    </source>
</reference>
<feature type="compositionally biased region" description="Basic residues" evidence="1">
    <location>
        <begin position="458"/>
        <end position="468"/>
    </location>
</feature>
<feature type="region of interest" description="Disordered" evidence="1">
    <location>
        <begin position="1"/>
        <end position="199"/>
    </location>
</feature>
<sequence length="720" mass="77747">EQHRPPAGRGRSRDLEGRRGRLRARRAGRPRGPARAGRLLHRHELGAGARLRRRRRPAEAPLPAARLDPRRHRAGADGGPRGRVAPAARARGAGGGRAADRHRSRVARPRGHQGRVRDPDATRRGGGGRGQPLPAQHGARGRPRGRRRRHERRGGQRAAADARGGAAGSPDRGLVPARGGRRALEARAPARRHGARRALPARLGRGVDAVAARLRARAGARLCGAAADGPRGGRRAPAADPARRAGGGHRLRERGGVGDADALLQHARRVRAVRVRAVRGGDRRLDRPRAATGPPRVLHRRELRPGGDADPRLQRDRGRAAALARARRAPLARALRARGPARGRRRRLHHLLQPPLARLLRPPRARVPPGGGLDLHAAVAHAADVLPDGGDRGRLRVRDRPRADPLAPGAGRRGRHPRGLPPDVRVHGRRREQRHGGQRGLRGGPLPAHPGPAARAHVAARARARRRPGGAAAPEGHGLRPVPHRRLRDPRDARPPARAARRRVGGGDDRGARRGHARLAGDRPVVRPRDVHHPERGPSRRGARAADRHGWLPLLPVADLPAQAPVHDGPVAAAVAVLRHLRHPRVRGVRLVPGDVPGARLRPDRRPARGPGRPRRRRPRAPVGRGALARLGDDRAARRRRGDHRRRRGLLLHAHAARDDHRRDGPLRVPCDHGLRRAGDRRDAGRGPAARPAAGGRAGRVDGGPQHGGTARGAERLLHV</sequence>
<feature type="compositionally biased region" description="Basic residues" evidence="1">
    <location>
        <begin position="100"/>
        <end position="114"/>
    </location>
</feature>
<feature type="compositionally biased region" description="Low complexity" evidence="1">
    <location>
        <begin position="82"/>
        <end position="91"/>
    </location>
</feature>
<feature type="compositionally biased region" description="Low complexity" evidence="1">
    <location>
        <begin position="156"/>
        <end position="178"/>
    </location>
</feature>
<feature type="compositionally biased region" description="Low complexity" evidence="1">
    <location>
        <begin position="228"/>
        <end position="240"/>
    </location>
</feature>
<feature type="non-terminal residue" evidence="2">
    <location>
        <position position="1"/>
    </location>
</feature>
<dbReference type="EMBL" id="CADCVS010000454">
    <property type="protein sequence ID" value="CAA9527390.1"/>
    <property type="molecule type" value="Genomic_DNA"/>
</dbReference>